<feature type="region of interest" description="Disordered" evidence="1">
    <location>
        <begin position="198"/>
        <end position="219"/>
    </location>
</feature>
<feature type="region of interest" description="Disordered" evidence="1">
    <location>
        <begin position="524"/>
        <end position="597"/>
    </location>
</feature>
<feature type="region of interest" description="Disordered" evidence="1">
    <location>
        <begin position="427"/>
        <end position="446"/>
    </location>
</feature>
<feature type="region of interest" description="Disordered" evidence="1">
    <location>
        <begin position="301"/>
        <end position="359"/>
    </location>
</feature>
<dbReference type="Proteomes" id="UP000054350">
    <property type="component" value="Unassembled WGS sequence"/>
</dbReference>
<name>A0A0L0SCF1_ALLM3</name>
<keyword evidence="3" id="KW-1185">Reference proteome</keyword>
<gene>
    <name evidence="2" type="ORF">AMAG_18492</name>
</gene>
<reference evidence="3" key="2">
    <citation type="submission" date="2009-11" db="EMBL/GenBank/DDBJ databases">
        <title>The Genome Sequence of Allomyces macrogynus strain ATCC 38327.</title>
        <authorList>
            <consortium name="The Broad Institute Genome Sequencing Platform"/>
            <person name="Russ C."/>
            <person name="Cuomo C."/>
            <person name="Shea T."/>
            <person name="Young S.K."/>
            <person name="Zeng Q."/>
            <person name="Koehrsen M."/>
            <person name="Haas B."/>
            <person name="Borodovsky M."/>
            <person name="Guigo R."/>
            <person name="Alvarado L."/>
            <person name="Berlin A."/>
            <person name="Borenstein D."/>
            <person name="Chen Z."/>
            <person name="Engels R."/>
            <person name="Freedman E."/>
            <person name="Gellesch M."/>
            <person name="Goldberg J."/>
            <person name="Griggs A."/>
            <person name="Gujja S."/>
            <person name="Heiman D."/>
            <person name="Hepburn T."/>
            <person name="Howarth C."/>
            <person name="Jen D."/>
            <person name="Larson L."/>
            <person name="Lewis B."/>
            <person name="Mehta T."/>
            <person name="Park D."/>
            <person name="Pearson M."/>
            <person name="Roberts A."/>
            <person name="Saif S."/>
            <person name="Shenoy N."/>
            <person name="Sisk P."/>
            <person name="Stolte C."/>
            <person name="Sykes S."/>
            <person name="Walk T."/>
            <person name="White J."/>
            <person name="Yandava C."/>
            <person name="Burger G."/>
            <person name="Gray M.W."/>
            <person name="Holland P.W.H."/>
            <person name="King N."/>
            <person name="Lang F.B.F."/>
            <person name="Roger A.J."/>
            <person name="Ruiz-Trillo I."/>
            <person name="Lander E."/>
            <person name="Nusbaum C."/>
        </authorList>
    </citation>
    <scope>NUCLEOTIDE SEQUENCE [LARGE SCALE GENOMIC DNA]</scope>
    <source>
        <strain evidence="3">ATCC 38327</strain>
    </source>
</reference>
<accession>A0A0L0SCF1</accession>
<feature type="compositionally biased region" description="Polar residues" evidence="1">
    <location>
        <begin position="321"/>
        <end position="331"/>
    </location>
</feature>
<reference evidence="2 3" key="1">
    <citation type="submission" date="2009-11" db="EMBL/GenBank/DDBJ databases">
        <title>Annotation of Allomyces macrogynus ATCC 38327.</title>
        <authorList>
            <consortium name="The Broad Institute Genome Sequencing Platform"/>
            <person name="Russ C."/>
            <person name="Cuomo C."/>
            <person name="Burger G."/>
            <person name="Gray M.W."/>
            <person name="Holland P.W.H."/>
            <person name="King N."/>
            <person name="Lang F.B.F."/>
            <person name="Roger A.J."/>
            <person name="Ruiz-Trillo I."/>
            <person name="Young S.K."/>
            <person name="Zeng Q."/>
            <person name="Gargeya S."/>
            <person name="Fitzgerald M."/>
            <person name="Haas B."/>
            <person name="Abouelleil A."/>
            <person name="Alvarado L."/>
            <person name="Arachchi H.M."/>
            <person name="Berlin A."/>
            <person name="Chapman S.B."/>
            <person name="Gearin G."/>
            <person name="Goldberg J."/>
            <person name="Griggs A."/>
            <person name="Gujja S."/>
            <person name="Hansen M."/>
            <person name="Heiman D."/>
            <person name="Howarth C."/>
            <person name="Larimer J."/>
            <person name="Lui A."/>
            <person name="MacDonald P.J.P."/>
            <person name="McCowen C."/>
            <person name="Montmayeur A."/>
            <person name="Murphy C."/>
            <person name="Neiman D."/>
            <person name="Pearson M."/>
            <person name="Priest M."/>
            <person name="Roberts A."/>
            <person name="Saif S."/>
            <person name="Shea T."/>
            <person name="Sisk P."/>
            <person name="Stolte C."/>
            <person name="Sykes S."/>
            <person name="Wortman J."/>
            <person name="Nusbaum C."/>
            <person name="Birren B."/>
        </authorList>
    </citation>
    <scope>NUCLEOTIDE SEQUENCE [LARGE SCALE GENOMIC DNA]</scope>
    <source>
        <strain evidence="2 3">ATCC 38327</strain>
    </source>
</reference>
<proteinExistence type="predicted"/>
<evidence type="ECO:0000313" key="3">
    <source>
        <dbReference type="Proteomes" id="UP000054350"/>
    </source>
</evidence>
<protein>
    <submittedName>
        <fullName evidence="2">Uncharacterized protein</fullName>
    </submittedName>
</protein>
<feature type="compositionally biased region" description="Basic residues" evidence="1">
    <location>
        <begin position="461"/>
        <end position="473"/>
    </location>
</feature>
<feature type="region of interest" description="Disordered" evidence="1">
    <location>
        <begin position="461"/>
        <end position="484"/>
    </location>
</feature>
<feature type="region of interest" description="Disordered" evidence="1">
    <location>
        <begin position="18"/>
        <end position="123"/>
    </location>
</feature>
<feature type="compositionally biased region" description="Low complexity" evidence="1">
    <location>
        <begin position="99"/>
        <end position="109"/>
    </location>
</feature>
<sequence>MLAPTPSPAPAFAVVQAPPVQASAHDQASPTTHAAAATLAVPTDLGSSPAPVATAGPADPSLKRKRMPPSVPPSPQAPRSPRAKRMTLEPSATPPSPPQVVEEPPAAVSTSVDARDASQRLPAVVGSSPATAAVGNVLPVHVTPPPAFVGGYVDAAQADQHEEVTDVAMAEMSAATAEKIHANPPVAAVIESTQASHSSDLSTGMVAPPTDPAPSDRESTAAGITSAVMDMDLDASSMGHFTVGGPAYPSGTTAAAAAYVVDYRDSDVAMEDMYMAGASATFTLYSAAAAAAAAAAAQEERGLGSPRLHQFDHAPQHGTPRPSSSGAQLYLTQPPATAPAVHHAHPPPPLPRPSSHAHAAHFRTHPVSAPAPATGAAADRSFQLYAAKYHHHDDPIGYEPAHLVRAAAPPPPPPLPVQQHALHVHPHHYHGGHGNVPTSLPPHLLQPPVGAAAYAFHAPQHLHHHSHHHHHPHQQQQHVGHSPQGAQYTVTAAAPGVHARTASRGSRGHVSAGVTRAVVTAPTAVPPQQRQQQQHHFTTHLQRQGYQQQHAQHHQQYAQLQQQQQLAAQQHFHQYQQPQPQAFQTAQQQQQQQQPYPRAALLQQQQYHAPPPPSQQRYAVDSAAAAAPFGKSSLAATAAAVSMPHDVVDGAAAAMPFLIQEMFHAAGMTALAAAGCDPQPTASHPPATTTWATTAPAAGTRSSHSSNSTSASLLATAAPTTTTSAPAPYPEYDYFIQDQPGDTTGGGGGANAMSARDMHDLHDLIAAAAATGTSPVTASPMALLTAPAALDPTLGLDDGAFRHALAFPPAMGGGKQHEAREMPVWHAPPVANRTRRAATVAGPVTAASDMHAAGYYATMAAMAELVAAPAPTQAQRVPAGVGMGGSRPSTVAAITALQAYMMAPQGSEHRLSAEAAGSVPKAPAM</sequence>
<organism evidence="2 3">
    <name type="scientific">Allomyces macrogynus (strain ATCC 38327)</name>
    <name type="common">Allomyces javanicus var. macrogynus</name>
    <dbReference type="NCBI Taxonomy" id="578462"/>
    <lineage>
        <taxon>Eukaryota</taxon>
        <taxon>Fungi</taxon>
        <taxon>Fungi incertae sedis</taxon>
        <taxon>Blastocladiomycota</taxon>
        <taxon>Blastocladiomycetes</taxon>
        <taxon>Blastocladiales</taxon>
        <taxon>Blastocladiaceae</taxon>
        <taxon>Allomyces</taxon>
    </lineage>
</organism>
<dbReference type="VEuPathDB" id="FungiDB:AMAG_18492"/>
<dbReference type="STRING" id="578462.A0A0L0SCF1"/>
<dbReference type="EMBL" id="GG745335">
    <property type="protein sequence ID" value="KNE60228.1"/>
    <property type="molecule type" value="Genomic_DNA"/>
</dbReference>
<dbReference type="AlphaFoldDB" id="A0A0L0SCF1"/>
<evidence type="ECO:0000256" key="1">
    <source>
        <dbReference type="SAM" id="MobiDB-lite"/>
    </source>
</evidence>
<feature type="compositionally biased region" description="Low complexity" evidence="1">
    <location>
        <begin position="474"/>
        <end position="484"/>
    </location>
</feature>
<feature type="compositionally biased region" description="Pro residues" evidence="1">
    <location>
        <begin position="69"/>
        <end position="78"/>
    </location>
</feature>
<feature type="region of interest" description="Disordered" evidence="1">
    <location>
        <begin position="678"/>
        <end position="724"/>
    </location>
</feature>
<evidence type="ECO:0000313" key="2">
    <source>
        <dbReference type="EMBL" id="KNE60228.1"/>
    </source>
</evidence>